<dbReference type="PROSITE" id="PS01091">
    <property type="entry name" value="TATD_3"/>
    <property type="match status" value="1"/>
</dbReference>
<dbReference type="InterPro" id="IPR018228">
    <property type="entry name" value="DNase_TatD-rel_CS"/>
</dbReference>
<sequence>MQPNLVDIGVNLTDKQFSKDRDLVIERAVEAGVSTMILTGTSVDESQQALELAQTYAEYCYSTAGIHPHDAKHATTSCYKTLKELLLVPKVVAAGEMGLDFNRDFSPRPVQEEVFQQQLQLAVETGLPAFCHERDAADRFVAIAKEFRDQLNGLVVHCFTADKKALYQYLDLDLHIGITGWVCDERRGTHLHPLLKDIPANRLMIETDAPWLLPRSMDKKPKNRRNEPAYLSWVVKTIAEQTGKTIELVAKETSETATHFFNLDQGEQ</sequence>
<evidence type="ECO:0000256" key="4">
    <source>
        <dbReference type="ARBA" id="ARBA00022801"/>
    </source>
</evidence>
<dbReference type="InterPro" id="IPR032466">
    <property type="entry name" value="Metal_Hydrolase"/>
</dbReference>
<dbReference type="GO" id="GO:0046872">
    <property type="term" value="F:metal ion binding"/>
    <property type="evidence" value="ECO:0007669"/>
    <property type="project" value="UniProtKB-KW"/>
</dbReference>
<keyword evidence="4" id="KW-0378">Hydrolase</keyword>
<name>A0A081N9F9_9GAMM</name>
<dbReference type="FunFam" id="3.20.20.140:FF:000018">
    <property type="entry name" value="3'-5' ssDNA/RNA exonuclease TatD"/>
    <property type="match status" value="1"/>
</dbReference>
<accession>A0A081N9F9</accession>
<dbReference type="PANTHER" id="PTHR10060:SF15">
    <property type="entry name" value="DEOXYRIBONUCLEASE TATDN1"/>
    <property type="match status" value="1"/>
</dbReference>
<keyword evidence="5" id="KW-0269">Exonuclease</keyword>
<dbReference type="eggNOG" id="COG0084">
    <property type="taxonomic scope" value="Bacteria"/>
</dbReference>
<reference evidence="8 9" key="1">
    <citation type="submission" date="2014-06" db="EMBL/GenBank/DDBJ databases">
        <title>Whole Genome Sequences of Three Symbiotic Endozoicomonas Bacteria.</title>
        <authorList>
            <person name="Neave M.J."/>
            <person name="Apprill A."/>
            <person name="Voolstra C.R."/>
        </authorList>
    </citation>
    <scope>NUCLEOTIDE SEQUENCE [LARGE SCALE GENOMIC DNA]</scope>
    <source>
        <strain evidence="8 9">DSM 25634</strain>
    </source>
</reference>
<dbReference type="Pfam" id="PF01026">
    <property type="entry name" value="TatD_DNase"/>
    <property type="match status" value="1"/>
</dbReference>
<evidence type="ECO:0000256" key="7">
    <source>
        <dbReference type="PIRSR" id="PIRSR005902-1"/>
    </source>
</evidence>
<dbReference type="RefSeq" id="WP_034841403.1">
    <property type="nucleotide sequence ID" value="NZ_JOKH01000007.1"/>
</dbReference>
<dbReference type="CDD" id="cd01310">
    <property type="entry name" value="TatD_DNAse"/>
    <property type="match status" value="1"/>
</dbReference>
<dbReference type="OrthoDB" id="9810005at2"/>
<dbReference type="InterPro" id="IPR050891">
    <property type="entry name" value="TatD-type_Hydrolase"/>
</dbReference>
<feature type="binding site" evidence="7">
    <location>
        <position position="208"/>
    </location>
    <ligand>
        <name>a divalent metal cation</name>
        <dbReference type="ChEBI" id="CHEBI:60240"/>
        <label>1</label>
    </ligand>
</feature>
<comment type="caution">
    <text evidence="8">The sequence shown here is derived from an EMBL/GenBank/DDBJ whole genome shotgun (WGS) entry which is preliminary data.</text>
</comment>
<dbReference type="GO" id="GO:0004527">
    <property type="term" value="F:exonuclease activity"/>
    <property type="evidence" value="ECO:0007669"/>
    <property type="project" value="UniProtKB-KW"/>
</dbReference>
<organism evidence="8 9">
    <name type="scientific">Endozoicomonas numazuensis</name>
    <dbReference type="NCBI Taxonomy" id="1137799"/>
    <lineage>
        <taxon>Bacteria</taxon>
        <taxon>Pseudomonadati</taxon>
        <taxon>Pseudomonadota</taxon>
        <taxon>Gammaproteobacteria</taxon>
        <taxon>Oceanospirillales</taxon>
        <taxon>Endozoicomonadaceae</taxon>
        <taxon>Endozoicomonas</taxon>
    </lineage>
</organism>
<evidence type="ECO:0000256" key="5">
    <source>
        <dbReference type="ARBA" id="ARBA00022839"/>
    </source>
</evidence>
<feature type="binding site" evidence="7">
    <location>
        <position position="132"/>
    </location>
    <ligand>
        <name>a divalent metal cation</name>
        <dbReference type="ChEBI" id="CHEBI:60240"/>
        <label>2</label>
    </ligand>
</feature>
<dbReference type="SUPFAM" id="SSF51556">
    <property type="entry name" value="Metallo-dependent hydrolases"/>
    <property type="match status" value="1"/>
</dbReference>
<dbReference type="Proteomes" id="UP000028073">
    <property type="component" value="Unassembled WGS sequence"/>
</dbReference>
<dbReference type="PIRSF" id="PIRSF005902">
    <property type="entry name" value="DNase_TatD"/>
    <property type="match status" value="1"/>
</dbReference>
<evidence type="ECO:0000256" key="1">
    <source>
        <dbReference type="ARBA" id="ARBA00022490"/>
    </source>
</evidence>
<dbReference type="EMBL" id="JOKH01000007">
    <property type="protein sequence ID" value="KEQ15082.1"/>
    <property type="molecule type" value="Genomic_DNA"/>
</dbReference>
<gene>
    <name evidence="8" type="ORF">GZ78_24775</name>
</gene>
<dbReference type="AlphaFoldDB" id="A0A081N9F9"/>
<evidence type="ECO:0000256" key="2">
    <source>
        <dbReference type="ARBA" id="ARBA00022722"/>
    </source>
</evidence>
<evidence type="ECO:0000313" key="8">
    <source>
        <dbReference type="EMBL" id="KEQ15082.1"/>
    </source>
</evidence>
<feature type="binding site" evidence="7">
    <location>
        <position position="96"/>
    </location>
    <ligand>
        <name>a divalent metal cation</name>
        <dbReference type="ChEBI" id="CHEBI:60240"/>
        <label>1</label>
    </ligand>
</feature>
<evidence type="ECO:0000313" key="9">
    <source>
        <dbReference type="Proteomes" id="UP000028073"/>
    </source>
</evidence>
<feature type="binding site" evidence="7">
    <location>
        <position position="157"/>
    </location>
    <ligand>
        <name>a divalent metal cation</name>
        <dbReference type="ChEBI" id="CHEBI:60240"/>
        <label>2</label>
    </ligand>
</feature>
<keyword evidence="1" id="KW-0963">Cytoplasm</keyword>
<proteinExistence type="predicted"/>
<dbReference type="Gene3D" id="3.20.20.140">
    <property type="entry name" value="Metal-dependent hydrolases"/>
    <property type="match status" value="1"/>
</dbReference>
<keyword evidence="3 7" id="KW-0479">Metal-binding</keyword>
<keyword evidence="2" id="KW-0540">Nuclease</keyword>
<dbReference type="PANTHER" id="PTHR10060">
    <property type="entry name" value="TATD FAMILY DEOXYRIBONUCLEASE"/>
    <property type="match status" value="1"/>
</dbReference>
<evidence type="ECO:0000256" key="3">
    <source>
        <dbReference type="ARBA" id="ARBA00022723"/>
    </source>
</evidence>
<protein>
    <submittedName>
        <fullName evidence="8">Preprotein translocase subunit TatD</fullName>
    </submittedName>
</protein>
<evidence type="ECO:0000256" key="6">
    <source>
        <dbReference type="ARBA" id="ARBA00022842"/>
    </source>
</evidence>
<keyword evidence="6" id="KW-0460">Magnesium</keyword>
<dbReference type="InterPro" id="IPR001130">
    <property type="entry name" value="TatD-like"/>
</dbReference>
<keyword evidence="9" id="KW-1185">Reference proteome</keyword>